<dbReference type="Gene3D" id="3.40.50.300">
    <property type="entry name" value="P-loop containing nucleotide triphosphate hydrolases"/>
    <property type="match status" value="1"/>
</dbReference>
<feature type="repeat" description="ANK" evidence="2">
    <location>
        <begin position="889"/>
        <end position="921"/>
    </location>
</feature>
<dbReference type="PANTHER" id="PTHR10039:SF15">
    <property type="entry name" value="NACHT DOMAIN-CONTAINING PROTEIN"/>
    <property type="match status" value="1"/>
</dbReference>
<feature type="domain" description="Nephrocystin 3-like N-terminal" evidence="3">
    <location>
        <begin position="311"/>
        <end position="486"/>
    </location>
</feature>
<dbReference type="SUPFAM" id="SSF52540">
    <property type="entry name" value="P-loop containing nucleoside triphosphate hydrolases"/>
    <property type="match status" value="1"/>
</dbReference>
<evidence type="ECO:0000313" key="5">
    <source>
        <dbReference type="Proteomes" id="UP001365542"/>
    </source>
</evidence>
<dbReference type="InterPro" id="IPR027417">
    <property type="entry name" value="P-loop_NTPase"/>
</dbReference>
<dbReference type="PROSITE" id="PS50088">
    <property type="entry name" value="ANK_REPEAT"/>
    <property type="match status" value="2"/>
</dbReference>
<evidence type="ECO:0000256" key="2">
    <source>
        <dbReference type="PROSITE-ProRule" id="PRU00023"/>
    </source>
</evidence>
<keyword evidence="2" id="KW-0040">ANK repeat</keyword>
<evidence type="ECO:0000313" key="4">
    <source>
        <dbReference type="EMBL" id="KAK6537325.1"/>
    </source>
</evidence>
<keyword evidence="1" id="KW-0677">Repeat</keyword>
<dbReference type="Gene3D" id="1.25.40.20">
    <property type="entry name" value="Ankyrin repeat-containing domain"/>
    <property type="match status" value="2"/>
</dbReference>
<dbReference type="PROSITE" id="PS50297">
    <property type="entry name" value="ANK_REP_REGION"/>
    <property type="match status" value="1"/>
</dbReference>
<dbReference type="InterPro" id="IPR002110">
    <property type="entry name" value="Ankyrin_rpt"/>
</dbReference>
<comment type="caution">
    <text evidence="4">The sequence shown here is derived from an EMBL/GenBank/DDBJ whole genome shotgun (WGS) entry which is preliminary data.</text>
</comment>
<dbReference type="Pfam" id="PF24883">
    <property type="entry name" value="NPHP3_N"/>
    <property type="match status" value="1"/>
</dbReference>
<name>A0AAV9X5I2_9PEZI</name>
<evidence type="ECO:0000256" key="1">
    <source>
        <dbReference type="ARBA" id="ARBA00022737"/>
    </source>
</evidence>
<gene>
    <name evidence="4" type="ORF">TWF694_011515</name>
</gene>
<dbReference type="SMART" id="SM00248">
    <property type="entry name" value="ANK"/>
    <property type="match status" value="2"/>
</dbReference>
<dbReference type="AlphaFoldDB" id="A0AAV9X5I2"/>
<dbReference type="InterPro" id="IPR036770">
    <property type="entry name" value="Ankyrin_rpt-contain_sf"/>
</dbReference>
<proteinExistence type="predicted"/>
<dbReference type="Pfam" id="PF00023">
    <property type="entry name" value="Ank"/>
    <property type="match status" value="1"/>
</dbReference>
<dbReference type="Proteomes" id="UP001365542">
    <property type="component" value="Unassembled WGS sequence"/>
</dbReference>
<sequence length="1196" mass="134627">MAEALGLASTIIGLASTAISITRVIVELIKDIQDAPEYITDLQGDVQRLRSILVRLETAEKQRQASIGAKLVSANDTNADDENDTLKDQLKYCKTVLKGVEDELAPVLSQMRGSKKQVLWASVCVAFTEKSIKEHASRISKAKAELLFTMVVDIRFAVLASGSSANSTAQPAQAQPVDSPIDFDLQEKRRDSSIIRDALRNKAIINKIKQSKGKLDPVKEAGESQQTPTFSEVIASTMDNMSKSVAGDYNISTFKMLWQYDLERIQSLWELDAGTVEQLKRTINDQMCKIFISSLASNTSTMNEIKDAAEGTLTWIEQTREFTDWQASNDYKLLLVEGKAGSGKSVFTKTLCQNLTRQSDPPTTTPVLLSYFCNKRVRAQESCLDILKAFIAQYFQENKSDFTTVYKWCKALYEKWDPLETSAFVFNVSNLLEILSTTIQVSDRRVYCVIDAMDESQRDDDMEVFLNRLSSILKRNDNARLFMSSRPDWIADNDLSAFSPLTIVLHPGITEKDISQLVELELCKLESKFTIDPKEKAALKKKLVKKSEGMMLWVVLAFRRIHERIKGMLSPTVKWLERMVEKLPREIYGMYDSIMTNIRNKYGKSHHHIGAVCTSDEDEEDEESSNLAVYGKLVLWVARSARPLTVRELQFALALDIKDTCLDDMKKRINCDIERVIGRIPFLEIIPADQFAESEEDAEENGPLAQGVWRPRRASTPSSTVRFIHQSAKEYILKSADTSYEVTSDESRFVYPKLDDACIGNLCVNFLSFKDFDSGPIREFKEPVRFQEGFRKFMEEYGFLEYSSSYWEHHLNLALNLSEATKAHVADWICNRKNNMRVLFQVTNFCMEGEWTDFIDGEFGLLCAAGGGIEWLTDYLILKGHDINERDEWGRTPFMLATYRGYTATAKKLVDAGADTDMTFLIEYPGSEDDIFGMICGAPASVVVKAMEQASAKDIETKDGYERTPVFYACARGDAELLAAVLERDPDLDVKDSYGRLPIDVTMDAECRELVRDRMKAKGLKLSAAMEMNVPCMHNMFRDGKPYFDQVLYCDFCGRPLYTFYFHCCECSCEKDAFNVCVQCHDKGKRCLETEHKLLGRVTADWLVSSLDYTPHMANAKVESPIKWSLKGGESDGKTEGSASSSKVQLNQEITLVQTISTAAGGHGNSKDEKNGAIAVVSVEVVPVKEKSPGCKCTIL</sequence>
<reference evidence="4 5" key="1">
    <citation type="submission" date="2019-10" db="EMBL/GenBank/DDBJ databases">
        <authorList>
            <person name="Palmer J.M."/>
        </authorList>
    </citation>
    <scope>NUCLEOTIDE SEQUENCE [LARGE SCALE GENOMIC DNA]</scope>
    <source>
        <strain evidence="4 5">TWF694</strain>
    </source>
</reference>
<organism evidence="4 5">
    <name type="scientific">Orbilia ellipsospora</name>
    <dbReference type="NCBI Taxonomy" id="2528407"/>
    <lineage>
        <taxon>Eukaryota</taxon>
        <taxon>Fungi</taxon>
        <taxon>Dikarya</taxon>
        <taxon>Ascomycota</taxon>
        <taxon>Pezizomycotina</taxon>
        <taxon>Orbiliomycetes</taxon>
        <taxon>Orbiliales</taxon>
        <taxon>Orbiliaceae</taxon>
        <taxon>Orbilia</taxon>
    </lineage>
</organism>
<dbReference type="PANTHER" id="PTHR10039">
    <property type="entry name" value="AMELOGENIN"/>
    <property type="match status" value="1"/>
</dbReference>
<protein>
    <recommendedName>
        <fullName evidence="3">Nephrocystin 3-like N-terminal domain-containing protein</fullName>
    </recommendedName>
</protein>
<feature type="repeat" description="ANK" evidence="2">
    <location>
        <begin position="961"/>
        <end position="993"/>
    </location>
</feature>
<dbReference type="EMBL" id="JAVHJO010000009">
    <property type="protein sequence ID" value="KAK6537325.1"/>
    <property type="molecule type" value="Genomic_DNA"/>
</dbReference>
<evidence type="ECO:0000259" key="3">
    <source>
        <dbReference type="Pfam" id="PF24883"/>
    </source>
</evidence>
<dbReference type="SUPFAM" id="SSF48403">
    <property type="entry name" value="Ankyrin repeat"/>
    <property type="match status" value="1"/>
</dbReference>
<dbReference type="InterPro" id="IPR056884">
    <property type="entry name" value="NPHP3-like_N"/>
</dbReference>
<keyword evidence="5" id="KW-1185">Reference proteome</keyword>
<accession>A0AAV9X5I2</accession>